<evidence type="ECO:0000313" key="9">
    <source>
        <dbReference type="Proteomes" id="UP000019681"/>
    </source>
</evidence>
<keyword evidence="5" id="KW-0749">Sporulation</keyword>
<dbReference type="EMBL" id="AZQP01000029">
    <property type="protein sequence ID" value="EYE88090.1"/>
    <property type="molecule type" value="Genomic_DNA"/>
</dbReference>
<comment type="caution">
    <text evidence="8">The sequence shown here is derived from an EMBL/GenBank/DDBJ whole genome shotgun (WGS) entry which is preliminary data.</text>
</comment>
<dbReference type="InterPro" id="IPR002645">
    <property type="entry name" value="STAS_dom"/>
</dbReference>
<dbReference type="NCBIfam" id="TIGR02886">
    <property type="entry name" value="spore_II_AA"/>
    <property type="match status" value="1"/>
</dbReference>
<dbReference type="AlphaFoldDB" id="A0A017RW15"/>
<evidence type="ECO:0000256" key="4">
    <source>
        <dbReference type="ARBA" id="ARBA00022553"/>
    </source>
</evidence>
<organism evidence="8 9">
    <name type="scientific">Fervidicella metallireducens AeB</name>
    <dbReference type="NCBI Taxonomy" id="1403537"/>
    <lineage>
        <taxon>Bacteria</taxon>
        <taxon>Bacillati</taxon>
        <taxon>Bacillota</taxon>
        <taxon>Clostridia</taxon>
        <taxon>Eubacteriales</taxon>
        <taxon>Clostridiaceae</taxon>
        <taxon>Fervidicella</taxon>
    </lineage>
</organism>
<dbReference type="GO" id="GO:0043856">
    <property type="term" value="F:anti-sigma factor antagonist activity"/>
    <property type="evidence" value="ECO:0007669"/>
    <property type="project" value="InterPro"/>
</dbReference>
<dbReference type="InterPro" id="IPR036513">
    <property type="entry name" value="STAS_dom_sf"/>
</dbReference>
<reference evidence="8 9" key="1">
    <citation type="journal article" date="2014" name="Genome Announc.">
        <title>Draft Genome Sequence of Fervidicella metallireducens Strain AeBT, an Iron-Reducing Thermoanaerobe from the Great Artesian Basin.</title>
        <authorList>
            <person name="Patel B.K."/>
        </authorList>
    </citation>
    <scope>NUCLEOTIDE SEQUENCE [LARGE SCALE GENOMIC DNA]</scope>
    <source>
        <strain evidence="8 9">AeB</strain>
    </source>
</reference>
<evidence type="ECO:0000313" key="8">
    <source>
        <dbReference type="EMBL" id="EYE88090.1"/>
    </source>
</evidence>
<evidence type="ECO:0000256" key="6">
    <source>
        <dbReference type="RuleBase" id="RU003749"/>
    </source>
</evidence>
<evidence type="ECO:0000259" key="7">
    <source>
        <dbReference type="PROSITE" id="PS50801"/>
    </source>
</evidence>
<dbReference type="PANTHER" id="PTHR33495:SF2">
    <property type="entry name" value="ANTI-SIGMA FACTOR ANTAGONIST TM_1081-RELATED"/>
    <property type="match status" value="1"/>
</dbReference>
<dbReference type="OrthoDB" id="9796601at2"/>
<dbReference type="PROSITE" id="PS50801">
    <property type="entry name" value="STAS"/>
    <property type="match status" value="1"/>
</dbReference>
<dbReference type="Gene3D" id="3.30.750.24">
    <property type="entry name" value="STAS domain"/>
    <property type="match status" value="1"/>
</dbReference>
<feature type="domain" description="STAS" evidence="7">
    <location>
        <begin position="1"/>
        <end position="111"/>
    </location>
</feature>
<proteinExistence type="inferred from homology"/>
<dbReference type="PANTHER" id="PTHR33495">
    <property type="entry name" value="ANTI-SIGMA FACTOR ANTAGONIST TM_1081-RELATED-RELATED"/>
    <property type="match status" value="1"/>
</dbReference>
<keyword evidence="4" id="KW-0597">Phosphoprotein</keyword>
<dbReference type="NCBIfam" id="TIGR00377">
    <property type="entry name" value="ant_ant_sig"/>
    <property type="match status" value="1"/>
</dbReference>
<dbReference type="CDD" id="cd07043">
    <property type="entry name" value="STAS_anti-anti-sigma_factors"/>
    <property type="match status" value="1"/>
</dbReference>
<evidence type="ECO:0000256" key="5">
    <source>
        <dbReference type="ARBA" id="ARBA00022969"/>
    </source>
</evidence>
<dbReference type="SUPFAM" id="SSF52091">
    <property type="entry name" value="SpoIIaa-like"/>
    <property type="match status" value="1"/>
</dbReference>
<dbReference type="Pfam" id="PF01740">
    <property type="entry name" value="STAS"/>
    <property type="match status" value="1"/>
</dbReference>
<name>A0A017RW15_9CLOT</name>
<evidence type="ECO:0000256" key="1">
    <source>
        <dbReference type="ARBA" id="ARBA00001976"/>
    </source>
</evidence>
<sequence length="111" mass="12338">MLLKFNQRGNTLVVALEGELDHHSSESARVKIDNKIDETGAINLVFDFSGVNFMDSSGIGVVIGRYRKVADFGGKVGIINLRPNIKRVFELGGLLKIIKEYNTLDEAVMNW</sequence>
<dbReference type="GO" id="GO:0045152">
    <property type="term" value="F:antisigma factor binding"/>
    <property type="evidence" value="ECO:0007669"/>
    <property type="project" value="InterPro"/>
</dbReference>
<gene>
    <name evidence="8" type="ORF">Q428_09800</name>
</gene>
<dbReference type="RefSeq" id="WP_035380327.1">
    <property type="nucleotide sequence ID" value="NZ_AZQP01000029.1"/>
</dbReference>
<dbReference type="InterPro" id="IPR014237">
    <property type="entry name" value="Anti-sigma_F_ant"/>
</dbReference>
<evidence type="ECO:0000256" key="3">
    <source>
        <dbReference type="ARBA" id="ARBA00020784"/>
    </source>
</evidence>
<comment type="function">
    <text evidence="1">In the phosphorylated form it could act as an anti-anti-sigma factor that counteracts SpoIIAB and thus releases sigma f from inhibition.</text>
</comment>
<dbReference type="InterPro" id="IPR003658">
    <property type="entry name" value="Anti-sigma_ant"/>
</dbReference>
<comment type="similarity">
    <text evidence="2 6">Belongs to the anti-sigma-factor antagonist family.</text>
</comment>
<evidence type="ECO:0000256" key="2">
    <source>
        <dbReference type="ARBA" id="ARBA00009013"/>
    </source>
</evidence>
<keyword evidence="9" id="KW-1185">Reference proteome</keyword>
<dbReference type="GO" id="GO:0030435">
    <property type="term" value="P:sporulation resulting in formation of a cellular spore"/>
    <property type="evidence" value="ECO:0007669"/>
    <property type="project" value="UniProtKB-KW"/>
</dbReference>
<dbReference type="Proteomes" id="UP000019681">
    <property type="component" value="Unassembled WGS sequence"/>
</dbReference>
<dbReference type="STRING" id="1403537.Q428_09800"/>
<accession>A0A017RW15</accession>
<protein>
    <recommendedName>
        <fullName evidence="3 6">Anti-sigma F factor antagonist</fullName>
    </recommendedName>
    <alternativeName>
        <fullName evidence="6">Stage II sporulation protein</fullName>
    </alternativeName>
</protein>